<feature type="transmembrane region" description="Helical" evidence="4">
    <location>
        <begin position="63"/>
        <end position="83"/>
    </location>
</feature>
<evidence type="ECO:0000256" key="1">
    <source>
        <dbReference type="ARBA" id="ARBA00022692"/>
    </source>
</evidence>
<evidence type="ECO:0000256" key="2">
    <source>
        <dbReference type="ARBA" id="ARBA00022989"/>
    </source>
</evidence>
<dbReference type="InterPro" id="IPR007688">
    <property type="entry name" value="Conjugal_tfr_TrbL/VirB6"/>
</dbReference>
<dbReference type="EMBL" id="CP029462">
    <property type="protein sequence ID" value="AXL20306.1"/>
    <property type="molecule type" value="Genomic_DNA"/>
</dbReference>
<keyword evidence="2 4" id="KW-1133">Transmembrane helix</keyword>
<keyword evidence="3 4" id="KW-0472">Membrane</keyword>
<dbReference type="GO" id="GO:0030255">
    <property type="term" value="P:protein secretion by the type IV secretion system"/>
    <property type="evidence" value="ECO:0007669"/>
    <property type="project" value="InterPro"/>
</dbReference>
<feature type="transmembrane region" description="Helical" evidence="4">
    <location>
        <begin position="33"/>
        <end position="51"/>
    </location>
</feature>
<keyword evidence="6" id="KW-1185">Reference proteome</keyword>
<dbReference type="NCBIfam" id="TIGR02783">
    <property type="entry name" value="TrbL_P"/>
    <property type="match status" value="1"/>
</dbReference>
<sequence length="381" mass="42150">MDFSNTTIFNDILVFFERASVTGMLNLQPHAKYLVGVLAIIDLCTTWTLYEGELRMSQMVSKIMKLGAFLFIIMNWAEINYAIMASFQYAGLTAANIPTDSVIQPSNIIDNGFKVVSNLMDGLSSVGMFNFGKALMYLITIGLVLVSFFFMAVQILITKIEFNVFASLAVILLPFGAVRYTNFLCQRCISAVFAFGVKLMVMYFMIGLIQSMAGTVEAIPEDAVTFADMLKQAVGYVVLGFLTWKIPNLAAMMIQGTPALDVSPAALKQYSQQAAGMPRSAASKAFSAYGNHRATLNTARIRAGVIPGTVGGTQIEPKGRSVGMEYMRELFRQNMANSMVGKSILRGANNSLYRSEDWVNWKTGKYKEDKQSNRNDYKDQN</sequence>
<keyword evidence="1 4" id="KW-0812">Transmembrane</keyword>
<evidence type="ECO:0000256" key="4">
    <source>
        <dbReference type="SAM" id="Phobius"/>
    </source>
</evidence>
<dbReference type="AlphaFoldDB" id="A0A346AWR3"/>
<reference evidence="5 6" key="1">
    <citation type="submission" date="2018-05" db="EMBL/GenBank/DDBJ databases">
        <title>Complete genome sequence of Megasphaera sp. AJH120T, isolated from the ceca of a chicken.</title>
        <authorList>
            <person name="Maki J."/>
            <person name="Looft T."/>
        </authorList>
    </citation>
    <scope>NUCLEOTIDE SEQUENCE [LARGE SCALE GENOMIC DNA]</scope>
    <source>
        <strain evidence="5 6">AJH120</strain>
    </source>
</reference>
<evidence type="ECO:0000256" key="3">
    <source>
        <dbReference type="ARBA" id="ARBA00023136"/>
    </source>
</evidence>
<evidence type="ECO:0000313" key="6">
    <source>
        <dbReference type="Proteomes" id="UP000254337"/>
    </source>
</evidence>
<dbReference type="Pfam" id="PF04610">
    <property type="entry name" value="TrbL"/>
    <property type="match status" value="1"/>
</dbReference>
<feature type="transmembrane region" description="Helical" evidence="4">
    <location>
        <begin position="189"/>
        <end position="209"/>
    </location>
</feature>
<accession>A0A346AWR3</accession>
<feature type="transmembrane region" description="Helical" evidence="4">
    <location>
        <begin position="164"/>
        <end position="183"/>
    </location>
</feature>
<evidence type="ECO:0000313" key="5">
    <source>
        <dbReference type="EMBL" id="AXL20306.1"/>
    </source>
</evidence>
<feature type="transmembrane region" description="Helical" evidence="4">
    <location>
        <begin position="134"/>
        <end position="157"/>
    </location>
</feature>
<dbReference type="RefSeq" id="WP_107195994.1">
    <property type="nucleotide sequence ID" value="NZ_CP029462.1"/>
</dbReference>
<organism evidence="5 6">
    <name type="scientific">Megasphaera stantonii</name>
    <dbReference type="NCBI Taxonomy" id="2144175"/>
    <lineage>
        <taxon>Bacteria</taxon>
        <taxon>Bacillati</taxon>
        <taxon>Bacillota</taxon>
        <taxon>Negativicutes</taxon>
        <taxon>Veillonellales</taxon>
        <taxon>Veillonellaceae</taxon>
        <taxon>Megasphaera</taxon>
    </lineage>
</organism>
<proteinExistence type="predicted"/>
<dbReference type="OrthoDB" id="1624769at2"/>
<dbReference type="KEGG" id="meg:DKB62_01260"/>
<dbReference type="InterPro" id="IPR014150">
    <property type="entry name" value="Conjugal_tfr_TrbL"/>
</dbReference>
<dbReference type="Proteomes" id="UP000254337">
    <property type="component" value="Chromosome"/>
</dbReference>
<protein>
    <submittedName>
        <fullName evidence="5">P-type conjugative transfer protein TrbL</fullName>
    </submittedName>
</protein>
<gene>
    <name evidence="5" type="primary">trbL</name>
    <name evidence="5" type="ORF">DKB62_01260</name>
</gene>
<name>A0A346AWR3_9FIRM</name>